<dbReference type="SUPFAM" id="SSF57903">
    <property type="entry name" value="FYVE/PHD zinc finger"/>
    <property type="match status" value="1"/>
</dbReference>
<dbReference type="EMBL" id="MU865087">
    <property type="protein sequence ID" value="KAK4457992.1"/>
    <property type="molecule type" value="Genomic_DNA"/>
</dbReference>
<protein>
    <recommendedName>
        <fullName evidence="2">BAH domain-containing protein</fullName>
    </recommendedName>
</protein>
<dbReference type="PANTHER" id="PTHR46364">
    <property type="entry name" value="OS08G0421900 PROTEIN"/>
    <property type="match status" value="1"/>
</dbReference>
<dbReference type="AlphaFoldDB" id="A0AAV9HBJ7"/>
<evidence type="ECO:0000256" key="1">
    <source>
        <dbReference type="SAM" id="MobiDB-lite"/>
    </source>
</evidence>
<dbReference type="InterPro" id="IPR043151">
    <property type="entry name" value="BAH_sf"/>
</dbReference>
<comment type="caution">
    <text evidence="3">The sequence shown here is derived from an EMBL/GenBank/DDBJ whole genome shotgun (WGS) entry which is preliminary data.</text>
</comment>
<proteinExistence type="predicted"/>
<dbReference type="Gene3D" id="3.30.40.10">
    <property type="entry name" value="Zinc/RING finger domain, C3HC4 (zinc finger)"/>
    <property type="match status" value="1"/>
</dbReference>
<name>A0AAV9HBJ7_9PEZI</name>
<feature type="domain" description="BAH" evidence="2">
    <location>
        <begin position="118"/>
        <end position="241"/>
    </location>
</feature>
<feature type="region of interest" description="Disordered" evidence="1">
    <location>
        <begin position="1"/>
        <end position="54"/>
    </location>
</feature>
<gene>
    <name evidence="3" type="ORF">QBC42DRAFT_29829</name>
</gene>
<keyword evidence="4" id="KW-1185">Reference proteome</keyword>
<feature type="region of interest" description="Disordered" evidence="1">
    <location>
        <begin position="284"/>
        <end position="409"/>
    </location>
</feature>
<feature type="compositionally biased region" description="Basic and acidic residues" evidence="1">
    <location>
        <begin position="286"/>
        <end position="310"/>
    </location>
</feature>
<dbReference type="InterPro" id="IPR011011">
    <property type="entry name" value="Znf_FYVE_PHD"/>
</dbReference>
<reference evidence="3" key="2">
    <citation type="submission" date="2023-06" db="EMBL/GenBank/DDBJ databases">
        <authorList>
            <consortium name="Lawrence Berkeley National Laboratory"/>
            <person name="Mondo S.J."/>
            <person name="Hensen N."/>
            <person name="Bonometti L."/>
            <person name="Westerberg I."/>
            <person name="Brannstrom I.O."/>
            <person name="Guillou S."/>
            <person name="Cros-Aarteil S."/>
            <person name="Calhoun S."/>
            <person name="Haridas S."/>
            <person name="Kuo A."/>
            <person name="Pangilinan J."/>
            <person name="Riley R."/>
            <person name="Labutti K."/>
            <person name="Andreopoulos B."/>
            <person name="Lipzen A."/>
            <person name="Chen C."/>
            <person name="Yanf M."/>
            <person name="Daum C."/>
            <person name="Ng V."/>
            <person name="Clum A."/>
            <person name="Steindorff A."/>
            <person name="Ohm R."/>
            <person name="Martin F."/>
            <person name="Silar P."/>
            <person name="Natvig D."/>
            <person name="Lalanne C."/>
            <person name="Gautier V."/>
            <person name="Ament-Velasquez S.L."/>
            <person name="Kruys A."/>
            <person name="Hutchinson M.I."/>
            <person name="Powell A.J."/>
            <person name="Barry K."/>
            <person name="Miller A.N."/>
            <person name="Grigoriev I.V."/>
            <person name="Debuchy R."/>
            <person name="Gladieux P."/>
            <person name="Thoren M.H."/>
            <person name="Johannesson H."/>
        </authorList>
    </citation>
    <scope>NUCLEOTIDE SEQUENCE</scope>
    <source>
        <strain evidence="3">PSN324</strain>
    </source>
</reference>
<sequence length="462" mass="51982">MSSSNRKRQRVENEDNRAECPFSIKIVDPEDRDKKKKKRRRTENGEPEDDLSNKVNLQMSPFAPCGKFKTHETMDIYYKVEPAKKWTEMTRYNSFVLNGVKYFSEGFIYVANDSSIERQKAVSSSEPMQPRKKSDDDWVARILEIRASDEHHVYARIYWMYWPDELPQGTHDGRRTIQNRQPYHGMNELIASNHMDIINVVSVTSQATVKQWYEENDEEIQNALYWRQAFDVRTYELSTVDMVCVCNTPANPDKKLLGCTDEACKKWMHEQCVLDDILKKTYSRLGTDKPHLPPESTETKKGEDDAEGKRPLSPTEPGTAVSAQHSIDVKSGESAINGSDNVDVKQADDDDAHAAPEDSASQTASGRPRRSTSEKADPAISTNGKSVGKTAASKKGSARPKKKGDANAEPLRPWLGLFEAALLTEVNGPPTIEVKDIREGIVGGIKVWTEPVTCLLCGNKVN</sequence>
<dbReference type="PROSITE" id="PS51038">
    <property type="entry name" value="BAH"/>
    <property type="match status" value="1"/>
</dbReference>
<dbReference type="Gene3D" id="2.30.30.490">
    <property type="match status" value="1"/>
</dbReference>
<dbReference type="CDD" id="cd04370">
    <property type="entry name" value="BAH"/>
    <property type="match status" value="1"/>
</dbReference>
<reference evidence="3" key="1">
    <citation type="journal article" date="2023" name="Mol. Phylogenet. Evol.">
        <title>Genome-scale phylogeny and comparative genomics of the fungal order Sordariales.</title>
        <authorList>
            <person name="Hensen N."/>
            <person name="Bonometti L."/>
            <person name="Westerberg I."/>
            <person name="Brannstrom I.O."/>
            <person name="Guillou S."/>
            <person name="Cros-Aarteil S."/>
            <person name="Calhoun S."/>
            <person name="Haridas S."/>
            <person name="Kuo A."/>
            <person name="Mondo S."/>
            <person name="Pangilinan J."/>
            <person name="Riley R."/>
            <person name="LaButti K."/>
            <person name="Andreopoulos B."/>
            <person name="Lipzen A."/>
            <person name="Chen C."/>
            <person name="Yan M."/>
            <person name="Daum C."/>
            <person name="Ng V."/>
            <person name="Clum A."/>
            <person name="Steindorff A."/>
            <person name="Ohm R.A."/>
            <person name="Martin F."/>
            <person name="Silar P."/>
            <person name="Natvig D.O."/>
            <person name="Lalanne C."/>
            <person name="Gautier V."/>
            <person name="Ament-Velasquez S.L."/>
            <person name="Kruys A."/>
            <person name="Hutchinson M.I."/>
            <person name="Powell A.J."/>
            <person name="Barry K."/>
            <person name="Miller A.N."/>
            <person name="Grigoriev I.V."/>
            <person name="Debuchy R."/>
            <person name="Gladieux P."/>
            <person name="Hiltunen Thoren M."/>
            <person name="Johannesson H."/>
        </authorList>
    </citation>
    <scope>NUCLEOTIDE SEQUENCE</scope>
    <source>
        <strain evidence="3">PSN324</strain>
    </source>
</reference>
<evidence type="ECO:0000313" key="3">
    <source>
        <dbReference type="EMBL" id="KAK4457992.1"/>
    </source>
</evidence>
<dbReference type="Proteomes" id="UP001321749">
    <property type="component" value="Unassembled WGS sequence"/>
</dbReference>
<evidence type="ECO:0000313" key="4">
    <source>
        <dbReference type="Proteomes" id="UP001321749"/>
    </source>
</evidence>
<dbReference type="GO" id="GO:0003682">
    <property type="term" value="F:chromatin binding"/>
    <property type="evidence" value="ECO:0007669"/>
    <property type="project" value="InterPro"/>
</dbReference>
<accession>A0AAV9HBJ7</accession>
<dbReference type="InterPro" id="IPR013083">
    <property type="entry name" value="Znf_RING/FYVE/PHD"/>
</dbReference>
<dbReference type="InterPro" id="IPR001025">
    <property type="entry name" value="BAH_dom"/>
</dbReference>
<evidence type="ECO:0000259" key="2">
    <source>
        <dbReference type="PROSITE" id="PS51038"/>
    </source>
</evidence>
<organism evidence="3 4">
    <name type="scientific">Cladorrhinum samala</name>
    <dbReference type="NCBI Taxonomy" id="585594"/>
    <lineage>
        <taxon>Eukaryota</taxon>
        <taxon>Fungi</taxon>
        <taxon>Dikarya</taxon>
        <taxon>Ascomycota</taxon>
        <taxon>Pezizomycotina</taxon>
        <taxon>Sordariomycetes</taxon>
        <taxon>Sordariomycetidae</taxon>
        <taxon>Sordariales</taxon>
        <taxon>Podosporaceae</taxon>
        <taxon>Cladorrhinum</taxon>
    </lineage>
</organism>
<feature type="compositionally biased region" description="Basic and acidic residues" evidence="1">
    <location>
        <begin position="342"/>
        <end position="356"/>
    </location>
</feature>